<feature type="non-terminal residue" evidence="2">
    <location>
        <position position="1"/>
    </location>
</feature>
<gene>
    <name evidence="2" type="ORF">PMAYCL1PPCAC_02739</name>
</gene>
<name>A0AAN4Z395_9BILA</name>
<proteinExistence type="predicted"/>
<dbReference type="AlphaFoldDB" id="A0AAN4Z395"/>
<feature type="compositionally biased region" description="Low complexity" evidence="1">
    <location>
        <begin position="8"/>
        <end position="24"/>
    </location>
</feature>
<accession>A0AAN4Z395</accession>
<evidence type="ECO:0000313" key="2">
    <source>
        <dbReference type="EMBL" id="GMR32544.1"/>
    </source>
</evidence>
<evidence type="ECO:0000313" key="3">
    <source>
        <dbReference type="Proteomes" id="UP001328107"/>
    </source>
</evidence>
<feature type="region of interest" description="Disordered" evidence="1">
    <location>
        <begin position="1"/>
        <end position="24"/>
    </location>
</feature>
<dbReference type="Proteomes" id="UP001328107">
    <property type="component" value="Unassembled WGS sequence"/>
</dbReference>
<sequence>RAARILAGGSTAGSSSSPPSGASSISTFNLFCRRSMSSSSAINSVFTPEGPRSSTVTVACRLITMVILPIVLLSRSPPCCSIICRTAVSSTTTTRIAAPPETISFLLITVLSPC</sequence>
<evidence type="ECO:0000256" key="1">
    <source>
        <dbReference type="SAM" id="MobiDB-lite"/>
    </source>
</evidence>
<reference evidence="3" key="1">
    <citation type="submission" date="2022-10" db="EMBL/GenBank/DDBJ databases">
        <title>Genome assembly of Pristionchus species.</title>
        <authorList>
            <person name="Yoshida K."/>
            <person name="Sommer R.J."/>
        </authorList>
    </citation>
    <scope>NUCLEOTIDE SEQUENCE [LARGE SCALE GENOMIC DNA]</scope>
    <source>
        <strain evidence="3">RS5460</strain>
    </source>
</reference>
<organism evidence="2 3">
    <name type="scientific">Pristionchus mayeri</name>
    <dbReference type="NCBI Taxonomy" id="1317129"/>
    <lineage>
        <taxon>Eukaryota</taxon>
        <taxon>Metazoa</taxon>
        <taxon>Ecdysozoa</taxon>
        <taxon>Nematoda</taxon>
        <taxon>Chromadorea</taxon>
        <taxon>Rhabditida</taxon>
        <taxon>Rhabditina</taxon>
        <taxon>Diplogasteromorpha</taxon>
        <taxon>Diplogasteroidea</taxon>
        <taxon>Neodiplogasteridae</taxon>
        <taxon>Pristionchus</taxon>
    </lineage>
</organism>
<dbReference type="EMBL" id="BTRK01000001">
    <property type="protein sequence ID" value="GMR32544.1"/>
    <property type="molecule type" value="Genomic_DNA"/>
</dbReference>
<keyword evidence="3" id="KW-1185">Reference proteome</keyword>
<comment type="caution">
    <text evidence="2">The sequence shown here is derived from an EMBL/GenBank/DDBJ whole genome shotgun (WGS) entry which is preliminary data.</text>
</comment>
<protein>
    <submittedName>
        <fullName evidence="2">Uncharacterized protein</fullName>
    </submittedName>
</protein>